<comment type="caution">
    <text evidence="3">The sequence shown here is derived from an EMBL/GenBank/DDBJ whole genome shotgun (WGS) entry which is preliminary data.</text>
</comment>
<name>A0A538TYI6_UNCEI</name>
<evidence type="ECO:0000313" key="3">
    <source>
        <dbReference type="EMBL" id="TMQ68717.1"/>
    </source>
</evidence>
<protein>
    <recommendedName>
        <fullName evidence="2">FlgD/Vpr Ig-like domain-containing protein</fullName>
    </recommendedName>
</protein>
<dbReference type="Proteomes" id="UP000319836">
    <property type="component" value="Unassembled WGS sequence"/>
</dbReference>
<evidence type="ECO:0000313" key="4">
    <source>
        <dbReference type="Proteomes" id="UP000319836"/>
    </source>
</evidence>
<gene>
    <name evidence="3" type="ORF">E6K80_13985</name>
</gene>
<dbReference type="Gene3D" id="2.60.40.10">
    <property type="entry name" value="Immunoglobulins"/>
    <property type="match status" value="1"/>
</dbReference>
<proteinExistence type="predicted"/>
<dbReference type="EMBL" id="VBPA01000389">
    <property type="protein sequence ID" value="TMQ68717.1"/>
    <property type="molecule type" value="Genomic_DNA"/>
</dbReference>
<feature type="domain" description="FlgD/Vpr Ig-like" evidence="2">
    <location>
        <begin position="146"/>
        <end position="205"/>
    </location>
</feature>
<feature type="chain" id="PRO_5022177459" description="FlgD/Vpr Ig-like domain-containing protein" evidence="1">
    <location>
        <begin position="26"/>
        <end position="219"/>
    </location>
</feature>
<feature type="signal peptide" evidence="1">
    <location>
        <begin position="1"/>
        <end position="25"/>
    </location>
</feature>
<accession>A0A538TYI6</accession>
<dbReference type="InterPro" id="IPR025965">
    <property type="entry name" value="FlgD/Vpr_Ig-like"/>
</dbReference>
<sequence length="219" mass="23421">MRALPLILAAILPSFSMAGSPPAHAATAVLRWTATGDDSLFGQARAYDLRYSTSPITASNFGSAIGVPNLPFPSPSGTPESFKVTGLTTGLTYYFAIKARDEVGHWSNMSNVLAKLATGTVDVASPSLSVLSFSSPRPNPARAGSSFLMELPSSAKVVVEAFDVSGRRVRTIVDQEYQAGEQMVRWDLYDDHGVRLPAGLYHVRARIGDTTFVRSVAVL</sequence>
<dbReference type="InterPro" id="IPR003961">
    <property type="entry name" value="FN3_dom"/>
</dbReference>
<dbReference type="Gene3D" id="2.60.40.4070">
    <property type="match status" value="1"/>
</dbReference>
<organism evidence="3 4">
    <name type="scientific">Eiseniibacteriota bacterium</name>
    <dbReference type="NCBI Taxonomy" id="2212470"/>
    <lineage>
        <taxon>Bacteria</taxon>
        <taxon>Candidatus Eiseniibacteriota</taxon>
    </lineage>
</organism>
<dbReference type="CDD" id="cd00063">
    <property type="entry name" value="FN3"/>
    <property type="match status" value="1"/>
</dbReference>
<evidence type="ECO:0000256" key="1">
    <source>
        <dbReference type="SAM" id="SignalP"/>
    </source>
</evidence>
<evidence type="ECO:0000259" key="2">
    <source>
        <dbReference type="Pfam" id="PF13860"/>
    </source>
</evidence>
<dbReference type="InterPro" id="IPR036116">
    <property type="entry name" value="FN3_sf"/>
</dbReference>
<dbReference type="SUPFAM" id="SSF49265">
    <property type="entry name" value="Fibronectin type III"/>
    <property type="match status" value="1"/>
</dbReference>
<dbReference type="InterPro" id="IPR013783">
    <property type="entry name" value="Ig-like_fold"/>
</dbReference>
<keyword evidence="1" id="KW-0732">Signal</keyword>
<dbReference type="Pfam" id="PF13860">
    <property type="entry name" value="FlgD_ig"/>
    <property type="match status" value="1"/>
</dbReference>
<dbReference type="AlphaFoldDB" id="A0A538TYI6"/>
<reference evidence="3 4" key="1">
    <citation type="journal article" date="2019" name="Nat. Microbiol.">
        <title>Mediterranean grassland soil C-N compound turnover is dependent on rainfall and depth, and is mediated by genomically divergent microorganisms.</title>
        <authorList>
            <person name="Diamond S."/>
            <person name="Andeer P.F."/>
            <person name="Li Z."/>
            <person name="Crits-Christoph A."/>
            <person name="Burstein D."/>
            <person name="Anantharaman K."/>
            <person name="Lane K.R."/>
            <person name="Thomas B.C."/>
            <person name="Pan C."/>
            <person name="Northen T.R."/>
            <person name="Banfield J.F."/>
        </authorList>
    </citation>
    <scope>NUCLEOTIDE SEQUENCE [LARGE SCALE GENOMIC DNA]</scope>
    <source>
        <strain evidence="3">WS_10</strain>
    </source>
</reference>